<protein>
    <submittedName>
        <fullName evidence="5">5'-Nucleotidase domain protein</fullName>
    </submittedName>
</protein>
<dbReference type="Pfam" id="PF00149">
    <property type="entry name" value="Metallophos"/>
    <property type="match status" value="1"/>
</dbReference>
<dbReference type="PANTHER" id="PTHR11575">
    <property type="entry name" value="5'-NUCLEOTIDASE-RELATED"/>
    <property type="match status" value="1"/>
</dbReference>
<name>A8F5K2_PSELT</name>
<dbReference type="InterPro" id="IPR029052">
    <property type="entry name" value="Metallo-depent_PP-like"/>
</dbReference>
<dbReference type="STRING" id="416591.Tlet_0870"/>
<dbReference type="Gene3D" id="3.60.21.10">
    <property type="match status" value="1"/>
</dbReference>
<dbReference type="eggNOG" id="COG0737">
    <property type="taxonomic scope" value="Bacteria"/>
</dbReference>
<evidence type="ECO:0000259" key="4">
    <source>
        <dbReference type="Pfam" id="PF02872"/>
    </source>
</evidence>
<gene>
    <name evidence="5" type="ordered locus">Tlet_0870</name>
</gene>
<keyword evidence="2" id="KW-0547">Nucleotide-binding</keyword>
<evidence type="ECO:0000256" key="1">
    <source>
        <dbReference type="ARBA" id="ARBA00022729"/>
    </source>
</evidence>
<dbReference type="OrthoDB" id="9800780at2"/>
<keyword evidence="2" id="KW-0378">Hydrolase</keyword>
<dbReference type="GO" id="GO:0030288">
    <property type="term" value="C:outer membrane-bounded periplasmic space"/>
    <property type="evidence" value="ECO:0007669"/>
    <property type="project" value="TreeGrafter"/>
</dbReference>
<dbReference type="KEGG" id="tle:Tlet_0870"/>
<dbReference type="InterPro" id="IPR006179">
    <property type="entry name" value="5_nucleotidase/apyrase"/>
</dbReference>
<evidence type="ECO:0000313" key="5">
    <source>
        <dbReference type="EMBL" id="ABV33436.1"/>
    </source>
</evidence>
<organism evidence="5 6">
    <name type="scientific">Pseudothermotoga lettingae (strain ATCC BAA-301 / DSM 14385 / NBRC 107922 / TMO)</name>
    <name type="common">Thermotoga lettingae</name>
    <dbReference type="NCBI Taxonomy" id="416591"/>
    <lineage>
        <taxon>Bacteria</taxon>
        <taxon>Thermotogati</taxon>
        <taxon>Thermotogota</taxon>
        <taxon>Thermotogae</taxon>
        <taxon>Thermotogales</taxon>
        <taxon>Thermotogaceae</taxon>
        <taxon>Pseudothermotoga</taxon>
    </lineage>
</organism>
<dbReference type="SUPFAM" id="SSF56300">
    <property type="entry name" value="Metallo-dependent phosphatases"/>
    <property type="match status" value="1"/>
</dbReference>
<feature type="domain" description="Calcineurin-like phosphoesterase" evidence="3">
    <location>
        <begin position="21"/>
        <end position="237"/>
    </location>
</feature>
<dbReference type="GO" id="GO:0008768">
    <property type="term" value="F:UDP-sugar diphosphatase activity"/>
    <property type="evidence" value="ECO:0007669"/>
    <property type="project" value="TreeGrafter"/>
</dbReference>
<dbReference type="GO" id="GO:0008253">
    <property type="term" value="F:5'-nucleotidase activity"/>
    <property type="evidence" value="ECO:0007669"/>
    <property type="project" value="TreeGrafter"/>
</dbReference>
<dbReference type="GO" id="GO:0009166">
    <property type="term" value="P:nucleotide catabolic process"/>
    <property type="evidence" value="ECO:0007669"/>
    <property type="project" value="InterPro"/>
</dbReference>
<dbReference type="HOGENOM" id="CLU_005854_7_3_0"/>
<dbReference type="RefSeq" id="WP_012002917.1">
    <property type="nucleotide sequence ID" value="NC_009828.1"/>
</dbReference>
<dbReference type="AlphaFoldDB" id="A8F5K2"/>
<keyword evidence="1" id="KW-0732">Signal</keyword>
<comment type="similarity">
    <text evidence="2">Belongs to the 5'-nucleotidase family.</text>
</comment>
<dbReference type="InterPro" id="IPR008334">
    <property type="entry name" value="5'-Nucleotdase_C"/>
</dbReference>
<dbReference type="Gene3D" id="3.90.780.10">
    <property type="entry name" value="5'-Nucleotidase, C-terminal domain"/>
    <property type="match status" value="1"/>
</dbReference>
<accession>A8F5K2</accession>
<dbReference type="EMBL" id="CP000812">
    <property type="protein sequence ID" value="ABV33436.1"/>
    <property type="molecule type" value="Genomic_DNA"/>
</dbReference>
<dbReference type="InterPro" id="IPR036907">
    <property type="entry name" value="5'-Nucleotdase_C_sf"/>
</dbReference>
<dbReference type="SUPFAM" id="SSF55816">
    <property type="entry name" value="5'-nucleotidase (syn. UDP-sugar hydrolase), C-terminal domain"/>
    <property type="match status" value="1"/>
</dbReference>
<reference evidence="5 6" key="2">
    <citation type="journal article" date="2009" name="Proc. Natl. Acad. Sci. U.S.A.">
        <title>On the chimeric nature, thermophilic origin, and phylogenetic placement of the Thermotogales.</title>
        <authorList>
            <person name="Zhaxybayeva O."/>
            <person name="Swithers K.S."/>
            <person name="Lapierre P."/>
            <person name="Fournier G.P."/>
            <person name="Bickhart D.M."/>
            <person name="DeBoy R.T."/>
            <person name="Nelson K.E."/>
            <person name="Nesbo C.L."/>
            <person name="Doolittle W.F."/>
            <person name="Gogarten J.P."/>
            <person name="Noll K.M."/>
        </authorList>
    </citation>
    <scope>NUCLEOTIDE SEQUENCE [LARGE SCALE GENOMIC DNA]</scope>
    <source>
        <strain evidence="6">ATCC BAA-301 / DSM 14385 / NBRC 107922 / TMO</strain>
    </source>
</reference>
<dbReference type="PRINTS" id="PR01607">
    <property type="entry name" value="APYRASEFAMLY"/>
</dbReference>
<dbReference type="PANTHER" id="PTHR11575:SF24">
    <property type="entry name" value="5'-NUCLEOTIDASE"/>
    <property type="match status" value="1"/>
</dbReference>
<evidence type="ECO:0000256" key="2">
    <source>
        <dbReference type="RuleBase" id="RU362119"/>
    </source>
</evidence>
<reference evidence="5 6" key="1">
    <citation type="submission" date="2007-08" db="EMBL/GenBank/DDBJ databases">
        <title>Complete sequence of Thermotoga lettingae TMO.</title>
        <authorList>
            <consortium name="US DOE Joint Genome Institute"/>
            <person name="Copeland A."/>
            <person name="Lucas S."/>
            <person name="Lapidus A."/>
            <person name="Barry K."/>
            <person name="Glavina del Rio T."/>
            <person name="Dalin E."/>
            <person name="Tice H."/>
            <person name="Pitluck S."/>
            <person name="Foster B."/>
            <person name="Bruce D."/>
            <person name="Schmutz J."/>
            <person name="Larimer F."/>
            <person name="Land M."/>
            <person name="Hauser L."/>
            <person name="Kyrpides N."/>
            <person name="Mikhailova N."/>
            <person name="Nelson K."/>
            <person name="Gogarten J.P."/>
            <person name="Noll K."/>
            <person name="Richardson P."/>
        </authorList>
    </citation>
    <scope>NUCLEOTIDE SEQUENCE [LARGE SCALE GENOMIC DNA]</scope>
    <source>
        <strain evidence="6">ATCC BAA-301 / DSM 14385 / NBRC 107922 / TMO</strain>
    </source>
</reference>
<sequence precursor="true">MRKFLALLLLVIVCFGFATRLTILHINDTHGHAWTFSESGNPDIGGFAAIATIVEEVRKEVESQGGHVLFLHAGDLNTGVPESDQLDAAPDIVALNMMKLDAATFGNHEFDKPKTTLAKQMKLASFPFVCANFADPEEIIKQEPYIIKDFENLKVAIFGLTTEETAILEPIHLNGATFSNAIETSKKLVPELRSKADVVIALVHLGWEPQGEGKTTSRELAQMVSGIDVIVDGHSHTKFDEAQIVNNTIVVQAWEWGKYVGRLDLEIQDGKIVSWNWRPIPVNLKIYKGKDDSGKDIYEYAEKPYTENFYVRTVLSYFKSLGSEKLDAVIGETKIILDGERTNVRARDTNLSNLICDAMAWKTRADVALTNGGGIRASIKSGKITIRDVLTVLPFGNTLYVIKMTGKEIMEVLNYAATIKEGQGAFLHTSGLTWKSVAGKVVEAKINNEPIIPEKIYTVVTNNYMAQGGDGYTMLKDLPGYDTGFRMDSIVVEYIQTALNGLIEDYDSNPRYIRE</sequence>
<dbReference type="InterPro" id="IPR004843">
    <property type="entry name" value="Calcineurin-like_PHP"/>
</dbReference>
<dbReference type="Pfam" id="PF02872">
    <property type="entry name" value="5_nucleotid_C"/>
    <property type="match status" value="1"/>
</dbReference>
<keyword evidence="6" id="KW-1185">Reference proteome</keyword>
<feature type="domain" description="5'-Nucleotidase C-terminal" evidence="4">
    <location>
        <begin position="329"/>
        <end position="477"/>
    </location>
</feature>
<evidence type="ECO:0000259" key="3">
    <source>
        <dbReference type="Pfam" id="PF00149"/>
    </source>
</evidence>
<evidence type="ECO:0000313" key="6">
    <source>
        <dbReference type="Proteomes" id="UP000002016"/>
    </source>
</evidence>
<dbReference type="Proteomes" id="UP000002016">
    <property type="component" value="Chromosome"/>
</dbReference>
<proteinExistence type="inferred from homology"/>
<dbReference type="GO" id="GO:0000166">
    <property type="term" value="F:nucleotide binding"/>
    <property type="evidence" value="ECO:0007669"/>
    <property type="project" value="UniProtKB-KW"/>
</dbReference>